<dbReference type="InterPro" id="IPR009056">
    <property type="entry name" value="Cyt_c-like_dom"/>
</dbReference>
<dbReference type="PROSITE" id="PS51007">
    <property type="entry name" value="CYTC"/>
    <property type="match status" value="1"/>
</dbReference>
<dbReference type="InterPro" id="IPR036909">
    <property type="entry name" value="Cyt_c-like_dom_sf"/>
</dbReference>
<evidence type="ECO:0000313" key="8">
    <source>
        <dbReference type="Proteomes" id="UP000294616"/>
    </source>
</evidence>
<dbReference type="SUPFAM" id="SSF46626">
    <property type="entry name" value="Cytochrome c"/>
    <property type="match status" value="1"/>
</dbReference>
<keyword evidence="1 4" id="KW-0349">Heme</keyword>
<dbReference type="AlphaFoldDB" id="A0A4R1M2L1"/>
<evidence type="ECO:0000256" key="4">
    <source>
        <dbReference type="PROSITE-ProRule" id="PRU00433"/>
    </source>
</evidence>
<keyword evidence="3 4" id="KW-0408">Iron</keyword>
<feature type="domain" description="Cytochrome c" evidence="6">
    <location>
        <begin position="69"/>
        <end position="159"/>
    </location>
</feature>
<dbReference type="Proteomes" id="UP000294616">
    <property type="component" value="Unassembled WGS sequence"/>
</dbReference>
<protein>
    <submittedName>
        <fullName evidence="7">Cytochrome c</fullName>
    </submittedName>
</protein>
<comment type="caution">
    <text evidence="7">The sequence shown here is derived from an EMBL/GenBank/DDBJ whole genome shotgun (WGS) entry which is preliminary data.</text>
</comment>
<evidence type="ECO:0000256" key="3">
    <source>
        <dbReference type="ARBA" id="ARBA00023004"/>
    </source>
</evidence>
<evidence type="ECO:0000256" key="5">
    <source>
        <dbReference type="SAM" id="SignalP"/>
    </source>
</evidence>
<dbReference type="GO" id="GO:0046872">
    <property type="term" value="F:metal ion binding"/>
    <property type="evidence" value="ECO:0007669"/>
    <property type="project" value="UniProtKB-KW"/>
</dbReference>
<reference evidence="7 8" key="1">
    <citation type="submission" date="2019-03" db="EMBL/GenBank/DDBJ databases">
        <title>Genomic Encyclopedia of Archaeal and Bacterial Type Strains, Phase II (KMG-II): from individual species to whole genera.</title>
        <authorList>
            <person name="Goeker M."/>
        </authorList>
    </citation>
    <scope>NUCLEOTIDE SEQUENCE [LARGE SCALE GENOMIC DNA]</scope>
    <source>
        <strain evidence="7 8">DSM 22554</strain>
    </source>
</reference>
<name>A0A4R1M2L1_9SPHI</name>
<sequence length="162" mass="17803">MKKLLYLSAAALFVIGCTNSSTEEGTTDTTATTNDAVQTETLQEQYNETVGTGKYNETNFTVSPTVDAELAKKGDAIYGAKCQSCHKTTDERLVGPGFKGVSGRRTPVWIMNFLTNTDEMIDVDPAMQEELEICMVRMPDQALAEVDAHAMVEFFRENDGVK</sequence>
<organism evidence="7 8">
    <name type="scientific">Albibacterium bauzanense</name>
    <dbReference type="NCBI Taxonomy" id="653929"/>
    <lineage>
        <taxon>Bacteria</taxon>
        <taxon>Pseudomonadati</taxon>
        <taxon>Bacteroidota</taxon>
        <taxon>Sphingobacteriia</taxon>
        <taxon>Sphingobacteriales</taxon>
        <taxon>Sphingobacteriaceae</taxon>
        <taxon>Albibacterium</taxon>
    </lineage>
</organism>
<feature type="chain" id="PRO_5020833894" evidence="5">
    <location>
        <begin position="23"/>
        <end position="162"/>
    </location>
</feature>
<dbReference type="PROSITE" id="PS51257">
    <property type="entry name" value="PROKAR_LIPOPROTEIN"/>
    <property type="match status" value="1"/>
</dbReference>
<evidence type="ECO:0000259" key="6">
    <source>
        <dbReference type="PROSITE" id="PS51007"/>
    </source>
</evidence>
<feature type="signal peptide" evidence="5">
    <location>
        <begin position="1"/>
        <end position="22"/>
    </location>
</feature>
<dbReference type="GO" id="GO:0009055">
    <property type="term" value="F:electron transfer activity"/>
    <property type="evidence" value="ECO:0007669"/>
    <property type="project" value="InterPro"/>
</dbReference>
<dbReference type="EMBL" id="SMGO01000001">
    <property type="protein sequence ID" value="TCK85657.1"/>
    <property type="molecule type" value="Genomic_DNA"/>
</dbReference>
<dbReference type="RefSeq" id="WP_132222029.1">
    <property type="nucleotide sequence ID" value="NZ_SMGO01000001.1"/>
</dbReference>
<evidence type="ECO:0000256" key="1">
    <source>
        <dbReference type="ARBA" id="ARBA00022617"/>
    </source>
</evidence>
<accession>A0A4R1M2L1</accession>
<dbReference type="OrthoDB" id="2827525at2"/>
<keyword evidence="2 4" id="KW-0479">Metal-binding</keyword>
<keyword evidence="5" id="KW-0732">Signal</keyword>
<dbReference type="GO" id="GO:0020037">
    <property type="term" value="F:heme binding"/>
    <property type="evidence" value="ECO:0007669"/>
    <property type="project" value="InterPro"/>
</dbReference>
<evidence type="ECO:0000256" key="2">
    <source>
        <dbReference type="ARBA" id="ARBA00022723"/>
    </source>
</evidence>
<keyword evidence="8" id="KW-1185">Reference proteome</keyword>
<dbReference type="Gene3D" id="1.10.760.10">
    <property type="entry name" value="Cytochrome c-like domain"/>
    <property type="match status" value="1"/>
</dbReference>
<evidence type="ECO:0000313" key="7">
    <source>
        <dbReference type="EMBL" id="TCK85657.1"/>
    </source>
</evidence>
<gene>
    <name evidence="7" type="ORF">C8N28_0969</name>
</gene>
<proteinExistence type="predicted"/>
<dbReference type="Pfam" id="PF00034">
    <property type="entry name" value="Cytochrom_C"/>
    <property type="match status" value="1"/>
</dbReference>